<reference evidence="8 9" key="1">
    <citation type="journal article" date="2011" name="EMBO J.">
        <title>Structural diversity of bacterial flagellar motors.</title>
        <authorList>
            <person name="Chen S."/>
            <person name="Beeby M."/>
            <person name="Murphy G.E."/>
            <person name="Leadbetter J.R."/>
            <person name="Hendrixson D.R."/>
            <person name="Briegel A."/>
            <person name="Li Z."/>
            <person name="Shi J."/>
            <person name="Tocheva E.I."/>
            <person name="Muller A."/>
            <person name="Dobro M.J."/>
            <person name="Jensen G.J."/>
        </authorList>
    </citation>
    <scope>NUCLEOTIDE SEQUENCE [LARGE SCALE GENOMIC DNA]</scope>
    <source>
        <strain evidence="8 9">DSM 6540</strain>
    </source>
</reference>
<dbReference type="InterPro" id="IPR005565">
    <property type="entry name" value="Hemolysn_activator_HlyB_C"/>
</dbReference>
<dbReference type="Gene3D" id="3.10.20.310">
    <property type="entry name" value="membrane protein fhac"/>
    <property type="match status" value="1"/>
</dbReference>
<dbReference type="InterPro" id="IPR027282">
    <property type="entry name" value="TPS"/>
</dbReference>
<feature type="domain" description="ShlB POTRA" evidence="7">
    <location>
        <begin position="157"/>
        <end position="210"/>
    </location>
</feature>
<proteinExistence type="predicted"/>
<dbReference type="Proteomes" id="UP000003240">
    <property type="component" value="Unassembled WGS sequence"/>
</dbReference>
<dbReference type="eggNOG" id="COG2831">
    <property type="taxonomic scope" value="Bacteria"/>
</dbReference>
<gene>
    <name evidence="8" type="ORF">ALO_03276</name>
</gene>
<feature type="non-terminal residue" evidence="8">
    <location>
        <position position="535"/>
    </location>
</feature>
<dbReference type="InterPro" id="IPR013686">
    <property type="entry name" value="Polypept-transport_assoc_ShlB"/>
</dbReference>
<comment type="caution">
    <text evidence="8">The sequence shown here is derived from an EMBL/GenBank/DDBJ whole genome shotgun (WGS) entry which is preliminary data.</text>
</comment>
<evidence type="ECO:0000259" key="7">
    <source>
        <dbReference type="Pfam" id="PF17287"/>
    </source>
</evidence>
<feature type="coiled-coil region" evidence="4">
    <location>
        <begin position="31"/>
        <end position="58"/>
    </location>
</feature>
<dbReference type="OrthoDB" id="290122at2"/>
<evidence type="ECO:0000259" key="6">
    <source>
        <dbReference type="Pfam" id="PF08479"/>
    </source>
</evidence>
<keyword evidence="4" id="KW-0175">Coiled coil</keyword>
<dbReference type="Pfam" id="PF08479">
    <property type="entry name" value="POTRA_2"/>
    <property type="match status" value="1"/>
</dbReference>
<protein>
    <submittedName>
        <fullName evidence="8">Hemolysin activation translocator protein</fullName>
    </submittedName>
</protein>
<evidence type="ECO:0000256" key="4">
    <source>
        <dbReference type="SAM" id="Coils"/>
    </source>
</evidence>
<dbReference type="InterPro" id="IPR051544">
    <property type="entry name" value="TPS_OM_transporter"/>
</dbReference>
<keyword evidence="3" id="KW-0998">Cell outer membrane</keyword>
<dbReference type="GO" id="GO:0008320">
    <property type="term" value="F:protein transmembrane transporter activity"/>
    <property type="evidence" value="ECO:0007669"/>
    <property type="project" value="TreeGrafter"/>
</dbReference>
<keyword evidence="9" id="KW-1185">Reference proteome</keyword>
<feature type="domain" description="Polypeptide-transport-associated ShlB-type" evidence="6">
    <location>
        <begin position="82"/>
        <end position="156"/>
    </location>
</feature>
<dbReference type="PANTHER" id="PTHR34597">
    <property type="entry name" value="SLR1661 PROTEIN"/>
    <property type="match status" value="1"/>
</dbReference>
<feature type="domain" description="Haemolysin activator HlyB C-terminal" evidence="5">
    <location>
        <begin position="215"/>
        <end position="529"/>
    </location>
</feature>
<evidence type="ECO:0000313" key="9">
    <source>
        <dbReference type="Proteomes" id="UP000003240"/>
    </source>
</evidence>
<evidence type="ECO:0000256" key="2">
    <source>
        <dbReference type="ARBA" id="ARBA00022692"/>
    </source>
</evidence>
<dbReference type="Gene3D" id="2.40.160.50">
    <property type="entry name" value="membrane protein fhac: a member of the omp85/tpsb transporter family"/>
    <property type="match status" value="1"/>
</dbReference>
<dbReference type="Pfam" id="PF17287">
    <property type="entry name" value="POTRA_3"/>
    <property type="match status" value="1"/>
</dbReference>
<accession>F7NF30</accession>
<evidence type="ECO:0000313" key="8">
    <source>
        <dbReference type="EMBL" id="EGO65285.1"/>
    </source>
</evidence>
<dbReference type="PANTHER" id="PTHR34597:SF3">
    <property type="entry name" value="OUTER MEMBRANE TRANSPORTER CDIB"/>
    <property type="match status" value="1"/>
</dbReference>
<dbReference type="PIRSF" id="PIRSF029745">
    <property type="entry name" value="FhaC"/>
    <property type="match status" value="1"/>
</dbReference>
<dbReference type="GO" id="GO:0098046">
    <property type="term" value="C:type V protein secretion system complex"/>
    <property type="evidence" value="ECO:0007669"/>
    <property type="project" value="TreeGrafter"/>
</dbReference>
<dbReference type="GO" id="GO:0046819">
    <property type="term" value="P:protein secretion by the type V secretion system"/>
    <property type="evidence" value="ECO:0007669"/>
    <property type="project" value="TreeGrafter"/>
</dbReference>
<organism evidence="8 9">
    <name type="scientific">Acetonema longum DSM 6540</name>
    <dbReference type="NCBI Taxonomy" id="1009370"/>
    <lineage>
        <taxon>Bacteria</taxon>
        <taxon>Bacillati</taxon>
        <taxon>Bacillota</taxon>
        <taxon>Negativicutes</taxon>
        <taxon>Acetonemataceae</taxon>
        <taxon>Acetonema</taxon>
    </lineage>
</organism>
<dbReference type="STRING" id="1009370.ALO_03276"/>
<evidence type="ECO:0000256" key="1">
    <source>
        <dbReference type="ARBA" id="ARBA00022452"/>
    </source>
</evidence>
<keyword evidence="1" id="KW-1134">Transmembrane beta strand</keyword>
<name>F7NF30_9FIRM</name>
<evidence type="ECO:0000256" key="3">
    <source>
        <dbReference type="ARBA" id="ARBA00023237"/>
    </source>
</evidence>
<dbReference type="EMBL" id="AFGF01000019">
    <property type="protein sequence ID" value="EGO65285.1"/>
    <property type="molecule type" value="Genomic_DNA"/>
</dbReference>
<dbReference type="Pfam" id="PF03865">
    <property type="entry name" value="ShlB"/>
    <property type="match status" value="1"/>
</dbReference>
<dbReference type="AlphaFoldDB" id="F7NF30"/>
<sequence length="535" mass="59894">MRTSLLSIGLRISLFLFLFLFLTIQLAWAQTSNLNDQQERLQRDRQEAAERKQREQRTDVFLQEKTVQEQDTSLPTEPIMLFIHTIRLEGGSAEKFPWISDFFAPYQNRSMGKQGIQLIVKRLTNALIDRGYITTRVTIPAQDLSDGTLRLTLIPGTIGSIRFADPSYAGNWHTAFPTGPGRILNLRDLEQGLEQMKRVPSQEIDMQLVPGQQPGQSDILLFAKETKPWNLLYTLDDSGSPATGKLQSSATFSYNNLWRLNDLFHIAVNHDAEDDGARRGTKGSSLQYSVPYGNSTVSLSLSENRYHQTVAGTTETFVSSGKSENLELKLSQLLTRDQTSKTHLELRTIRSRSRNYIDDQEIQVQRKKTSALEWGISHSDTGGPVSFDLKIANKRGVPWFGAQEPLASTASDDPNPRYSLWTIHSQIAAPIQIHEHRSRYSLTFYGQTTSDYLYGSEHISIGNRYTVRGFDGEQTLAAECGWYIQNELAIPLKAGPELYLGLDYGQVQGPASQYLAGTTLAGSVVGLRGPAWGAQ</sequence>
<dbReference type="InterPro" id="IPR035251">
    <property type="entry name" value="ShlB_POTRA"/>
</dbReference>
<keyword evidence="1" id="KW-0472">Membrane</keyword>
<keyword evidence="2" id="KW-0812">Transmembrane</keyword>
<dbReference type="RefSeq" id="WP_004092794.1">
    <property type="nucleotide sequence ID" value="NZ_AFGF01000019.1"/>
</dbReference>
<evidence type="ECO:0000259" key="5">
    <source>
        <dbReference type="Pfam" id="PF03865"/>
    </source>
</evidence>